<dbReference type="OrthoDB" id="9782620at2"/>
<evidence type="ECO:0000313" key="9">
    <source>
        <dbReference type="EMBL" id="OSY40552.1"/>
    </source>
</evidence>
<dbReference type="InterPro" id="IPR036590">
    <property type="entry name" value="SRAP-like"/>
</dbReference>
<evidence type="ECO:0000313" key="10">
    <source>
        <dbReference type="Proteomes" id="UP000194360"/>
    </source>
</evidence>
<reference evidence="9 10" key="1">
    <citation type="submission" date="2016-09" db="EMBL/GenBank/DDBJ databases">
        <title>Pseudonocardia autotrophica DSM535, a candidate organism with high potential of specific P450 cytochromes.</title>
        <authorList>
            <person name="Grumaz C."/>
            <person name="Vainshtein Y."/>
            <person name="Kirstahler P."/>
            <person name="Sohn K."/>
        </authorList>
    </citation>
    <scope>NUCLEOTIDE SEQUENCE [LARGE SCALE GENOMIC DNA]</scope>
    <source>
        <strain evidence="9 10">DSM 535</strain>
    </source>
</reference>
<gene>
    <name evidence="9" type="primary">yedK</name>
    <name evidence="9" type="ORF">BG845_02627</name>
</gene>
<evidence type="ECO:0000256" key="5">
    <source>
        <dbReference type="ARBA" id="ARBA00023124"/>
    </source>
</evidence>
<evidence type="ECO:0000256" key="6">
    <source>
        <dbReference type="ARBA" id="ARBA00023125"/>
    </source>
</evidence>
<dbReference type="EMBL" id="MIGB01000012">
    <property type="protein sequence ID" value="OSY40552.1"/>
    <property type="molecule type" value="Genomic_DNA"/>
</dbReference>
<dbReference type="GO" id="GO:0003697">
    <property type="term" value="F:single-stranded DNA binding"/>
    <property type="evidence" value="ECO:0007669"/>
    <property type="project" value="InterPro"/>
</dbReference>
<keyword evidence="6" id="KW-0238">DNA-binding</keyword>
<evidence type="ECO:0000256" key="1">
    <source>
        <dbReference type="ARBA" id="ARBA00008136"/>
    </source>
</evidence>
<dbReference type="RefSeq" id="WP_085912885.1">
    <property type="nucleotide sequence ID" value="NZ_AP018920.1"/>
</dbReference>
<dbReference type="PANTHER" id="PTHR13604:SF0">
    <property type="entry name" value="ABASIC SITE PROCESSING PROTEIN HMCES"/>
    <property type="match status" value="1"/>
</dbReference>
<evidence type="ECO:0000256" key="3">
    <source>
        <dbReference type="ARBA" id="ARBA00022763"/>
    </source>
</evidence>
<proteinExistence type="inferred from homology"/>
<keyword evidence="10" id="KW-1185">Reference proteome</keyword>
<dbReference type="GO" id="GO:0006508">
    <property type="term" value="P:proteolysis"/>
    <property type="evidence" value="ECO:0007669"/>
    <property type="project" value="UniProtKB-KW"/>
</dbReference>
<organism evidence="9 10">
    <name type="scientific">Pseudonocardia autotrophica</name>
    <name type="common">Amycolata autotrophica</name>
    <name type="synonym">Nocardia autotrophica</name>
    <dbReference type="NCBI Taxonomy" id="2074"/>
    <lineage>
        <taxon>Bacteria</taxon>
        <taxon>Bacillati</taxon>
        <taxon>Actinomycetota</taxon>
        <taxon>Actinomycetes</taxon>
        <taxon>Pseudonocardiales</taxon>
        <taxon>Pseudonocardiaceae</taxon>
        <taxon>Pseudonocardia</taxon>
    </lineage>
</organism>
<evidence type="ECO:0000256" key="7">
    <source>
        <dbReference type="ARBA" id="ARBA00023239"/>
    </source>
</evidence>
<dbReference type="GO" id="GO:0008233">
    <property type="term" value="F:peptidase activity"/>
    <property type="evidence" value="ECO:0007669"/>
    <property type="project" value="UniProtKB-KW"/>
</dbReference>
<dbReference type="PANTHER" id="PTHR13604">
    <property type="entry name" value="DC12-RELATED"/>
    <property type="match status" value="1"/>
</dbReference>
<dbReference type="EC" id="3.4.-.-" evidence="8"/>
<dbReference type="STRING" id="2074.BG845_02627"/>
<evidence type="ECO:0000256" key="8">
    <source>
        <dbReference type="RuleBase" id="RU364100"/>
    </source>
</evidence>
<keyword evidence="2 8" id="KW-0645">Protease</keyword>
<dbReference type="GO" id="GO:0016829">
    <property type="term" value="F:lyase activity"/>
    <property type="evidence" value="ECO:0007669"/>
    <property type="project" value="UniProtKB-KW"/>
</dbReference>
<name>A0A1Y2MZF4_PSEAH</name>
<keyword evidence="4 8" id="KW-0378">Hydrolase</keyword>
<protein>
    <recommendedName>
        <fullName evidence="8">Abasic site processing protein</fullName>
        <ecNumber evidence="8">3.4.-.-</ecNumber>
    </recommendedName>
</protein>
<accession>A0A1Y2MZF4</accession>
<comment type="similarity">
    <text evidence="1 8">Belongs to the SOS response-associated peptidase family.</text>
</comment>
<dbReference type="Pfam" id="PF02586">
    <property type="entry name" value="SRAP"/>
    <property type="match status" value="1"/>
</dbReference>
<keyword evidence="5" id="KW-0190">Covalent protein-DNA linkage</keyword>
<keyword evidence="3" id="KW-0227">DNA damage</keyword>
<keyword evidence="7" id="KW-0456">Lyase</keyword>
<comment type="caution">
    <text evidence="9">The sequence shown here is derived from an EMBL/GenBank/DDBJ whole genome shotgun (WGS) entry which is preliminary data.</text>
</comment>
<evidence type="ECO:0000256" key="4">
    <source>
        <dbReference type="ARBA" id="ARBA00022801"/>
    </source>
</evidence>
<dbReference type="SUPFAM" id="SSF143081">
    <property type="entry name" value="BB1717-like"/>
    <property type="match status" value="1"/>
</dbReference>
<dbReference type="AlphaFoldDB" id="A0A1Y2MZF4"/>
<dbReference type="GO" id="GO:0106300">
    <property type="term" value="P:protein-DNA covalent cross-linking repair"/>
    <property type="evidence" value="ECO:0007669"/>
    <property type="project" value="InterPro"/>
</dbReference>
<evidence type="ECO:0000256" key="2">
    <source>
        <dbReference type="ARBA" id="ARBA00022670"/>
    </source>
</evidence>
<sequence>MCGRYASTKAPADLAGEFHAVDATAETSQRPDYNVAPTKDITVVVQRHPRDDDGEPDPTVTERSLRTVRWGLVPFWAKDPSAGARMVNARSETVTEKPAFRRAVASRRCLFPADGWYEWQRHDAVPKADGGSGKPTKQPYFTGYADGATLAMAGIWEFWRPKGGELAEKYPDGLVTACVLTTEAVGPLGQVHDRMPLVLAPGSWDAWLDPNAGSSAEQVTALLTPPAPELIAALAIRPVSSQVNSVRNNGPELLEELPADQVREPIQLDLLS</sequence>
<dbReference type="Gene3D" id="3.90.1680.10">
    <property type="entry name" value="SOS response associated peptidase-like"/>
    <property type="match status" value="1"/>
</dbReference>
<dbReference type="InterPro" id="IPR003738">
    <property type="entry name" value="SRAP"/>
</dbReference>
<dbReference type="Proteomes" id="UP000194360">
    <property type="component" value="Unassembled WGS sequence"/>
</dbReference>